<dbReference type="Gene3D" id="1.20.950.20">
    <property type="entry name" value="Transmembrane di-heme cytochromes, Chain C"/>
    <property type="match status" value="1"/>
</dbReference>
<evidence type="ECO:0000256" key="1">
    <source>
        <dbReference type="ARBA" id="ARBA00004651"/>
    </source>
</evidence>
<evidence type="ECO:0000259" key="7">
    <source>
        <dbReference type="Pfam" id="PF01292"/>
    </source>
</evidence>
<keyword evidence="9" id="KW-1185">Reference proteome</keyword>
<evidence type="ECO:0000256" key="4">
    <source>
        <dbReference type="ARBA" id="ARBA00022989"/>
    </source>
</evidence>
<feature type="transmembrane region" description="Helical" evidence="6">
    <location>
        <begin position="146"/>
        <end position="166"/>
    </location>
</feature>
<dbReference type="EMBL" id="CP071091">
    <property type="protein sequence ID" value="QSQ11818.1"/>
    <property type="molecule type" value="Genomic_DNA"/>
</dbReference>
<keyword evidence="3 6" id="KW-0812">Transmembrane</keyword>
<dbReference type="InterPro" id="IPR011577">
    <property type="entry name" value="Cyt_b561_bac/Ni-Hgenase"/>
</dbReference>
<evidence type="ECO:0000256" key="2">
    <source>
        <dbReference type="ARBA" id="ARBA00022475"/>
    </source>
</evidence>
<feature type="transmembrane region" description="Helical" evidence="6">
    <location>
        <begin position="186"/>
        <end position="208"/>
    </location>
</feature>
<proteinExistence type="predicted"/>
<evidence type="ECO:0000256" key="6">
    <source>
        <dbReference type="SAM" id="Phobius"/>
    </source>
</evidence>
<dbReference type="RefSeq" id="WP_206713557.1">
    <property type="nucleotide sequence ID" value="NZ_CP071091.1"/>
</dbReference>
<evidence type="ECO:0000256" key="3">
    <source>
        <dbReference type="ARBA" id="ARBA00022692"/>
    </source>
</evidence>
<dbReference type="InterPro" id="IPR051542">
    <property type="entry name" value="Hydrogenase_cytochrome"/>
</dbReference>
<dbReference type="InterPro" id="IPR016174">
    <property type="entry name" value="Di-haem_cyt_TM"/>
</dbReference>
<gene>
    <name evidence="8" type="ORF">JY572_25925</name>
</gene>
<dbReference type="PANTHER" id="PTHR30485">
    <property type="entry name" value="NI/FE-HYDROGENASE 1 B-TYPE CYTOCHROME SUBUNIT"/>
    <property type="match status" value="1"/>
</dbReference>
<evidence type="ECO:0000256" key="5">
    <source>
        <dbReference type="ARBA" id="ARBA00023136"/>
    </source>
</evidence>
<reference evidence="8 9" key="1">
    <citation type="submission" date="2021-02" db="EMBL/GenBank/DDBJ databases">
        <title>De Novo genome assembly of isolated myxobacteria.</title>
        <authorList>
            <person name="Stevens D.C."/>
        </authorList>
    </citation>
    <scope>NUCLEOTIDE SEQUENCE [LARGE SCALE GENOMIC DNA]</scope>
    <source>
        <strain evidence="8 9">SCHIC003</strain>
    </source>
</reference>
<feature type="transmembrane region" description="Helical" evidence="6">
    <location>
        <begin position="81"/>
        <end position="102"/>
    </location>
</feature>
<dbReference type="SUPFAM" id="SSF81342">
    <property type="entry name" value="Transmembrane di-heme cytochromes"/>
    <property type="match status" value="1"/>
</dbReference>
<keyword evidence="2" id="KW-1003">Cell membrane</keyword>
<evidence type="ECO:0000313" key="9">
    <source>
        <dbReference type="Proteomes" id="UP000663090"/>
    </source>
</evidence>
<keyword evidence="4 6" id="KW-1133">Transmembrane helix</keyword>
<organism evidence="8 9">
    <name type="scientific">Myxococcus landrumensis</name>
    <dbReference type="NCBI Taxonomy" id="2813577"/>
    <lineage>
        <taxon>Bacteria</taxon>
        <taxon>Pseudomonadati</taxon>
        <taxon>Myxococcota</taxon>
        <taxon>Myxococcia</taxon>
        <taxon>Myxococcales</taxon>
        <taxon>Cystobacterineae</taxon>
        <taxon>Myxococcaceae</taxon>
        <taxon>Myxococcus</taxon>
    </lineage>
</organism>
<dbReference type="PANTHER" id="PTHR30485:SF1">
    <property type="entry name" value="CYTOCHROME YDHU-RELATED"/>
    <property type="match status" value="1"/>
</dbReference>
<name>A0ABX7N038_9BACT</name>
<protein>
    <submittedName>
        <fullName evidence="8">Cytochrome b/b6 domain-containing protein</fullName>
    </submittedName>
</protein>
<keyword evidence="5 6" id="KW-0472">Membrane</keyword>
<comment type="subcellular location">
    <subcellularLocation>
        <location evidence="1">Cell membrane</location>
        <topology evidence="1">Multi-pass membrane protein</topology>
    </subcellularLocation>
</comment>
<accession>A0ABX7N038</accession>
<sequence>MLSCRAVRAAPLRRPQPWPVRVAHWVNVPLLIIMAGSGLQILAAYPMLGPRGRPYRWFPFQGAIPPEWARLGDWLAGARQWHFAFGGFLALNGLAYLLYLAFSGEWRRRLFFPRRDARNALGTLAFYLRLRKEPPAQELYNGLQRLAYTSALLLGILAVLSGITLYKPVQLGALTAVLGGYDAARALHLLTLALLGLFTVGHVVMVLLHPRSLVEMVTGGRKPDAR</sequence>
<dbReference type="Pfam" id="PF01292">
    <property type="entry name" value="Ni_hydr_CYTB"/>
    <property type="match status" value="1"/>
</dbReference>
<dbReference type="Proteomes" id="UP000663090">
    <property type="component" value="Chromosome"/>
</dbReference>
<evidence type="ECO:0000313" key="8">
    <source>
        <dbReference type="EMBL" id="QSQ11818.1"/>
    </source>
</evidence>
<feature type="transmembrane region" description="Helical" evidence="6">
    <location>
        <begin position="22"/>
        <end position="48"/>
    </location>
</feature>
<feature type="domain" description="Cytochrome b561 bacterial/Ni-hydrogenase" evidence="7">
    <location>
        <begin position="17"/>
        <end position="219"/>
    </location>
</feature>